<protein>
    <submittedName>
        <fullName evidence="2">Uncharacterized protein</fullName>
    </submittedName>
</protein>
<dbReference type="Proteomes" id="UP000801492">
    <property type="component" value="Unassembled WGS sequence"/>
</dbReference>
<proteinExistence type="predicted"/>
<evidence type="ECO:0000313" key="3">
    <source>
        <dbReference type="Proteomes" id="UP000801492"/>
    </source>
</evidence>
<dbReference type="EMBL" id="VTPC01089259">
    <property type="protein sequence ID" value="KAF2885891.1"/>
    <property type="molecule type" value="Genomic_DNA"/>
</dbReference>
<organism evidence="2 3">
    <name type="scientific">Ignelater luminosus</name>
    <name type="common">Cucubano</name>
    <name type="synonym">Pyrophorus luminosus</name>
    <dbReference type="NCBI Taxonomy" id="2038154"/>
    <lineage>
        <taxon>Eukaryota</taxon>
        <taxon>Metazoa</taxon>
        <taxon>Ecdysozoa</taxon>
        <taxon>Arthropoda</taxon>
        <taxon>Hexapoda</taxon>
        <taxon>Insecta</taxon>
        <taxon>Pterygota</taxon>
        <taxon>Neoptera</taxon>
        <taxon>Endopterygota</taxon>
        <taxon>Coleoptera</taxon>
        <taxon>Polyphaga</taxon>
        <taxon>Elateriformia</taxon>
        <taxon>Elateroidea</taxon>
        <taxon>Elateridae</taxon>
        <taxon>Agrypninae</taxon>
        <taxon>Pyrophorini</taxon>
        <taxon>Ignelater</taxon>
    </lineage>
</organism>
<keyword evidence="3" id="KW-1185">Reference proteome</keyword>
<evidence type="ECO:0000313" key="2">
    <source>
        <dbReference type="EMBL" id="KAF2885891.1"/>
    </source>
</evidence>
<feature type="region of interest" description="Disordered" evidence="1">
    <location>
        <begin position="172"/>
        <end position="191"/>
    </location>
</feature>
<name>A0A8K0CHP7_IGNLU</name>
<dbReference type="InterPro" id="IPR036397">
    <property type="entry name" value="RNaseH_sf"/>
</dbReference>
<evidence type="ECO:0000256" key="1">
    <source>
        <dbReference type="SAM" id="MobiDB-lite"/>
    </source>
</evidence>
<gene>
    <name evidence="2" type="ORF">ILUMI_20283</name>
</gene>
<dbReference type="OrthoDB" id="5798615at2759"/>
<reference evidence="2" key="1">
    <citation type="submission" date="2019-08" db="EMBL/GenBank/DDBJ databases">
        <title>The genome of the North American firefly Photinus pyralis.</title>
        <authorList>
            <consortium name="Photinus pyralis genome working group"/>
            <person name="Fallon T.R."/>
            <person name="Sander Lower S.E."/>
            <person name="Weng J.-K."/>
        </authorList>
    </citation>
    <scope>NUCLEOTIDE SEQUENCE</scope>
    <source>
        <strain evidence="2">TRF0915ILg1</strain>
        <tissue evidence="2">Whole body</tissue>
    </source>
</reference>
<dbReference type="GO" id="GO:0003676">
    <property type="term" value="F:nucleic acid binding"/>
    <property type="evidence" value="ECO:0007669"/>
    <property type="project" value="InterPro"/>
</dbReference>
<comment type="caution">
    <text evidence="2">The sequence shown here is derived from an EMBL/GenBank/DDBJ whole genome shotgun (WGS) entry which is preliminary data.</text>
</comment>
<dbReference type="Gene3D" id="3.30.420.10">
    <property type="entry name" value="Ribonuclease H-like superfamily/Ribonuclease H"/>
    <property type="match status" value="1"/>
</dbReference>
<accession>A0A8K0CHP7</accession>
<dbReference type="AlphaFoldDB" id="A0A8K0CHP7"/>
<sequence length="516" mass="60360">MFLFGDDQIIIASYEDDVDYMLRKLKAEYENWDMKVNMQKTGYLRIGEEQEDLDLQLRYIKSVRAIYPDDEMETFIFVQHNSSIHTVQIVQACFDEHSVVELLHCCARSADLNPIENLWTAVVREWDNVEFHEVHNVEELICHITTTWEYFINSQICDTIRYSNRKFPKESRNLEDLPNQQIPKRPHDDYQRRDTIPHLESSPRGISHVGISPPIVYLSVSPTMAFYKASKTQDKRSRWEPYPKSADSSGRKPEGSPCFYLNSEDYKTFETVKKEYHIDVQNDEKVFNLCKYIYLGLNPFSSFSVSIRILKRGVDRGVRFTEETFQSFLDDLPYILSSAKHNELDEYELFDYRLCSVGNECLKFIPKTKDNFQLYISNLTLKNLANMKTFLLEKIERLQEVPINYDAYHDATADPHGYLLFDLKQSTPNTVRYRTSIFPEDGSCFVYVPRKVKKHSELLRALCKLDAKERLALIKSVGDKEIHCVCECVYNTLKGKVPLSTKQKAKLARPKSILRK</sequence>